<gene>
    <name evidence="2" type="ORF">cubi_00102</name>
</gene>
<dbReference type="RefSeq" id="XP_028875695.1">
    <property type="nucleotide sequence ID" value="XM_029017116.1"/>
</dbReference>
<dbReference type="InterPro" id="IPR016024">
    <property type="entry name" value="ARM-type_fold"/>
</dbReference>
<dbReference type="Gene3D" id="1.25.40.180">
    <property type="match status" value="1"/>
</dbReference>
<reference evidence="2 3" key="1">
    <citation type="submission" date="2016-10" db="EMBL/GenBank/DDBJ databases">
        <title>Reductive evolution of mitochondrial metabolism and differential evolution of invasion-related proteins in Cryptosporidium.</title>
        <authorList>
            <person name="Liu S."/>
            <person name="Roellig D.M."/>
            <person name="Guo Y."/>
            <person name="Li N."/>
            <person name="Frace M.A."/>
            <person name="Tang K."/>
            <person name="Zhang L."/>
            <person name="Feng Y."/>
            <person name="Xiao L."/>
        </authorList>
    </citation>
    <scope>NUCLEOTIDE SEQUENCE [LARGE SCALE GENOMIC DNA]</scope>
    <source>
        <strain evidence="2">39726</strain>
    </source>
</reference>
<feature type="region of interest" description="Disordered" evidence="1">
    <location>
        <begin position="1"/>
        <end position="21"/>
    </location>
</feature>
<dbReference type="Proteomes" id="UP000186176">
    <property type="component" value="Unassembled WGS sequence"/>
</dbReference>
<proteinExistence type="predicted"/>
<name>A0A1J4MNU9_9CRYT</name>
<dbReference type="GO" id="GO:0005634">
    <property type="term" value="C:nucleus"/>
    <property type="evidence" value="ECO:0007669"/>
    <property type="project" value="TreeGrafter"/>
</dbReference>
<dbReference type="GO" id="GO:0000339">
    <property type="term" value="F:RNA cap binding"/>
    <property type="evidence" value="ECO:0007669"/>
    <property type="project" value="InterPro"/>
</dbReference>
<feature type="compositionally biased region" description="Acidic residues" evidence="1">
    <location>
        <begin position="633"/>
        <end position="642"/>
    </location>
</feature>
<dbReference type="GO" id="GO:0003729">
    <property type="term" value="F:mRNA binding"/>
    <property type="evidence" value="ECO:0007669"/>
    <property type="project" value="TreeGrafter"/>
</dbReference>
<dbReference type="PANTHER" id="PTHR12412">
    <property type="entry name" value="CAP BINDING PROTEIN"/>
    <property type="match status" value="1"/>
</dbReference>
<evidence type="ECO:0000256" key="1">
    <source>
        <dbReference type="SAM" id="MobiDB-lite"/>
    </source>
</evidence>
<dbReference type="GeneID" id="39976895"/>
<feature type="region of interest" description="Disordered" evidence="1">
    <location>
        <begin position="630"/>
        <end position="686"/>
    </location>
</feature>
<accession>A0A1J4MNU9</accession>
<dbReference type="GO" id="GO:0000184">
    <property type="term" value="P:nuclear-transcribed mRNA catabolic process, nonsense-mediated decay"/>
    <property type="evidence" value="ECO:0007669"/>
    <property type="project" value="TreeGrafter"/>
</dbReference>
<dbReference type="VEuPathDB" id="CryptoDB:cubi_00102"/>
<dbReference type="EMBL" id="LRBP01000009">
    <property type="protein sequence ID" value="OII74549.1"/>
    <property type="molecule type" value="Genomic_DNA"/>
</dbReference>
<dbReference type="GO" id="GO:0006406">
    <property type="term" value="P:mRNA export from nucleus"/>
    <property type="evidence" value="ECO:0007669"/>
    <property type="project" value="InterPro"/>
</dbReference>
<dbReference type="GO" id="GO:0005846">
    <property type="term" value="C:nuclear cap binding complex"/>
    <property type="evidence" value="ECO:0007669"/>
    <property type="project" value="InterPro"/>
</dbReference>
<protein>
    <submittedName>
        <fullName evidence="2">Uncharacterized protein</fullName>
    </submittedName>
</protein>
<dbReference type="PANTHER" id="PTHR12412:SF2">
    <property type="entry name" value="NUCLEAR CAP-BINDING PROTEIN SUBUNIT 1"/>
    <property type="match status" value="1"/>
</dbReference>
<evidence type="ECO:0000313" key="2">
    <source>
        <dbReference type="EMBL" id="OII74549.1"/>
    </source>
</evidence>
<evidence type="ECO:0000313" key="3">
    <source>
        <dbReference type="Proteomes" id="UP000186176"/>
    </source>
</evidence>
<dbReference type="InterPro" id="IPR027159">
    <property type="entry name" value="CBP80"/>
</dbReference>
<feature type="compositionally biased region" description="Basic and acidic residues" evidence="1">
    <location>
        <begin position="643"/>
        <end position="671"/>
    </location>
</feature>
<sequence>MNGLDHSSGRQSHKGNSMGNSLEDKIKNILIKNTESYEGVGERMIQIVKELLNLFQDLAQAETDSVYDTISWVLVEFIATQPFKTGIFAGVTALFSTSLTNNSPLSSHSNLTIRIVELSIKRFISDLRKSKYYSCQLILNFFTEMANFYVIDLNQLVSIYRSILNTSLSLKKSGSNSSFKYLASDHNSFILFTLIAYALPLIREELRNQESENQNQVLYHEMLKDIALFYDTYLVDYCDETQKVLLNLIGKDLLDIHPVENPFAKYWSSFILWRNQQCPRIMTILRFYRSLSISDYLAEILSPPKDFNFVEALSNLELGEINEYLPKQLVRFPSINTMEIGEFILLRTMDSINEIFVQSPYETARQLLKLPVTSPSYDLCLSITIWNYLLNPYYVSHLSFVNSLVLNIVRLQSSFFVNIWTPIFILNMQPCKDIINENSTRSQEMIDSEIEPGNSSQKQNCTTEDSNNPMIGEIVNHLVFPHIKTLSIGMLFRLRKHMMCVLSSSEIFQNSSFRDSFWNSNKTNFLFRTEIHDLFLNGFLDSILTGMSRLMLPQTLLSIPNESLNLRINKIPFIGKDSPKATLPALFFRLKEFNHLKEILVFKFTTKDEITEKNNKITLFLKSKLGKVNDQDESKDDLDEDLQVSRRYEERQYHKEESKDEDLDHNKEDHGGNSSKETFKSSKKRRLNSIQPQDQFTWTKDSLFDLLLISIIDQGSKSPSHTKRLFANYKTSLMGWYRSEENGTPETVDDSNNEIMSNGEHHFSEQVSQISNGILNCDLFKTLTKFISSNDNSSEMNSNLVDHPSLKTGIRLLSLILTVWGGLLSGDSSICLGFSFQKLKNLLLIAIEEGVLNPGLASVSLACILTCIKSPKCLDISLNNNRYQIFVDLFELILEILDGMKVREPIPESLGPECSKESKMDDEKHSSNVLSINNIEICILALIYIFKAGSKTLSDRQVDEKIIKLMEDSATEIFLKFGSALFGTEGHPGLNFESIQEFAQGEFIVQIMKDFKNSSLEFVLNLNDPSLKLELMWVSSSVINRSQ</sequence>
<keyword evidence="3" id="KW-1185">Reference proteome</keyword>
<dbReference type="SUPFAM" id="SSF48371">
    <property type="entry name" value="ARM repeat"/>
    <property type="match status" value="1"/>
</dbReference>
<dbReference type="OrthoDB" id="338575at2759"/>
<organism evidence="2 3">
    <name type="scientific">Cryptosporidium ubiquitum</name>
    <dbReference type="NCBI Taxonomy" id="857276"/>
    <lineage>
        <taxon>Eukaryota</taxon>
        <taxon>Sar</taxon>
        <taxon>Alveolata</taxon>
        <taxon>Apicomplexa</taxon>
        <taxon>Conoidasida</taxon>
        <taxon>Coccidia</taxon>
        <taxon>Eucoccidiorida</taxon>
        <taxon>Eimeriorina</taxon>
        <taxon>Cryptosporidiidae</taxon>
        <taxon>Cryptosporidium</taxon>
    </lineage>
</organism>
<comment type="caution">
    <text evidence="2">The sequence shown here is derived from an EMBL/GenBank/DDBJ whole genome shotgun (WGS) entry which is preliminary data.</text>
</comment>
<dbReference type="AlphaFoldDB" id="A0A1J4MNU9"/>